<accession>A0A1G5CHQ3</accession>
<gene>
    <name evidence="1" type="ORF">SAMN02927903_00544</name>
</gene>
<dbReference type="EMBL" id="FMVF01000003">
    <property type="protein sequence ID" value="SCY01942.1"/>
    <property type="molecule type" value="Genomic_DNA"/>
</dbReference>
<proteinExistence type="predicted"/>
<dbReference type="OrthoDB" id="680581at2"/>
<name>A0A1G5CHQ3_9FLAO</name>
<evidence type="ECO:0000313" key="2">
    <source>
        <dbReference type="Proteomes" id="UP000199354"/>
    </source>
</evidence>
<protein>
    <submittedName>
        <fullName evidence="1">Uncharacterized protein</fullName>
    </submittedName>
</protein>
<dbReference type="AlphaFoldDB" id="A0A1G5CHQ3"/>
<evidence type="ECO:0000313" key="1">
    <source>
        <dbReference type="EMBL" id="SCY01942.1"/>
    </source>
</evidence>
<dbReference type="RefSeq" id="WP_091140791.1">
    <property type="nucleotide sequence ID" value="NZ_FMVF01000003.1"/>
</dbReference>
<sequence length="73" mass="8656">MNKREELQEQIAKMTMAIQENYPELAQYLKDIPQNASEEQLATYYEGLLNQFRSHVAEHQLQNANRKSKDHHL</sequence>
<dbReference type="Proteomes" id="UP000199354">
    <property type="component" value="Unassembled WGS sequence"/>
</dbReference>
<keyword evidence="2" id="KW-1185">Reference proteome</keyword>
<organism evidence="1 2">
    <name type="scientific">Flavobacterium caeni</name>
    <dbReference type="NCBI Taxonomy" id="490189"/>
    <lineage>
        <taxon>Bacteria</taxon>
        <taxon>Pseudomonadati</taxon>
        <taxon>Bacteroidota</taxon>
        <taxon>Flavobacteriia</taxon>
        <taxon>Flavobacteriales</taxon>
        <taxon>Flavobacteriaceae</taxon>
        <taxon>Flavobacterium</taxon>
    </lineage>
</organism>
<dbReference type="STRING" id="490189.SAMN02927903_00544"/>
<reference evidence="1 2" key="1">
    <citation type="submission" date="2016-10" db="EMBL/GenBank/DDBJ databases">
        <authorList>
            <person name="de Groot N.N."/>
        </authorList>
    </citation>
    <scope>NUCLEOTIDE SEQUENCE [LARGE SCALE GENOMIC DNA]</scope>
    <source>
        <strain evidence="1 2">CGMCC 1.7031</strain>
    </source>
</reference>